<dbReference type="PANTHER" id="PTHR42754">
    <property type="entry name" value="ENDOGLUCANASE"/>
    <property type="match status" value="1"/>
</dbReference>
<gene>
    <name evidence="3" type="ORF">AHMF7616_03755</name>
</gene>
<evidence type="ECO:0000313" key="3">
    <source>
        <dbReference type="EMBL" id="RDC65125.1"/>
    </source>
</evidence>
<dbReference type="InterPro" id="IPR026444">
    <property type="entry name" value="Secre_tail"/>
</dbReference>
<organism evidence="3 4">
    <name type="scientific">Adhaeribacter pallidiroseus</name>
    <dbReference type="NCBI Taxonomy" id="2072847"/>
    <lineage>
        <taxon>Bacteria</taxon>
        <taxon>Pseudomonadati</taxon>
        <taxon>Bacteroidota</taxon>
        <taxon>Cytophagia</taxon>
        <taxon>Cytophagales</taxon>
        <taxon>Hymenobacteraceae</taxon>
        <taxon>Adhaeribacter</taxon>
    </lineage>
</organism>
<dbReference type="Proteomes" id="UP000253919">
    <property type="component" value="Unassembled WGS sequence"/>
</dbReference>
<protein>
    <recommendedName>
        <fullName evidence="2">Secretion system C-terminal sorting domain-containing protein</fullName>
    </recommendedName>
</protein>
<feature type="domain" description="Secretion system C-terminal sorting" evidence="2">
    <location>
        <begin position="419"/>
        <end position="495"/>
    </location>
</feature>
<dbReference type="Pfam" id="PF18962">
    <property type="entry name" value="Por_Secre_tail"/>
    <property type="match status" value="1"/>
</dbReference>
<reference evidence="3 4" key="1">
    <citation type="submission" date="2018-04" db="EMBL/GenBank/DDBJ databases">
        <title>Adhaeribacter sp. HMF7616 genome sequencing and assembly.</title>
        <authorList>
            <person name="Kang H."/>
            <person name="Kang J."/>
            <person name="Cha I."/>
            <person name="Kim H."/>
            <person name="Joh K."/>
        </authorList>
    </citation>
    <scope>NUCLEOTIDE SEQUENCE [LARGE SCALE GENOMIC DNA]</scope>
    <source>
        <strain evidence="3 4">HMF7616</strain>
    </source>
</reference>
<dbReference type="Gene3D" id="2.60.40.4070">
    <property type="match status" value="1"/>
</dbReference>
<feature type="region of interest" description="Disordered" evidence="1">
    <location>
        <begin position="1"/>
        <end position="21"/>
    </location>
</feature>
<evidence type="ECO:0000259" key="2">
    <source>
        <dbReference type="Pfam" id="PF18962"/>
    </source>
</evidence>
<sequence>MIAGGYSSSDISGDKSQTSQGKNDYWVIKSNKNGIKLWDYRYGGTHDDYLNRIIATNDGGYLLAGSSRSDIGGDKTQASRGDRDYWIVKITNTGEKQWDKRYGGSGYDELKKVIQLATGDFILAGYSNSPAGGDKSQHSQGGNDFWLVKINSAGTKIWDKRYGGNLNETLTGMVETTDGGFLLGGSSVSGKSGDKSQVSRGRSDFWLIRVDKNGQKLWDKTYGGSGQDEAYSLGRHGNEFFIAGQSDSPADGDKTTGTQGGLDFWFLKLNSSGGKVWDKRFGGSQDDELRASIQTQDGGYILAGKSFSGKSGNKTQESRGSSDFWIVKTDQNGMYQWDKHYGGNGAEELRAVTQTPDGGLLLGGKSDSGVSGDRTQPNQGGMDYWLVKVPAETKPMAAARETIKTEASETPAELVNLHVYPNPFHDKLTIRFTLPETQTSTVQVYDSQGREVATLFQGKAQAHQTYQLEWQADSKAAGMYSVQLRTPAKRLQQKLLLIR</sequence>
<evidence type="ECO:0000256" key="1">
    <source>
        <dbReference type="SAM" id="MobiDB-lite"/>
    </source>
</evidence>
<feature type="compositionally biased region" description="Low complexity" evidence="1">
    <location>
        <begin position="357"/>
        <end position="373"/>
    </location>
</feature>
<evidence type="ECO:0000313" key="4">
    <source>
        <dbReference type="Proteomes" id="UP000253919"/>
    </source>
</evidence>
<feature type="region of interest" description="Disordered" evidence="1">
    <location>
        <begin position="304"/>
        <end position="323"/>
    </location>
</feature>
<dbReference type="EMBL" id="QASA01000001">
    <property type="protein sequence ID" value="RDC65125.1"/>
    <property type="molecule type" value="Genomic_DNA"/>
</dbReference>
<dbReference type="NCBIfam" id="TIGR04183">
    <property type="entry name" value="Por_Secre_tail"/>
    <property type="match status" value="1"/>
</dbReference>
<dbReference type="PANTHER" id="PTHR42754:SF1">
    <property type="entry name" value="LIPOPROTEIN"/>
    <property type="match status" value="1"/>
</dbReference>
<keyword evidence="4" id="KW-1185">Reference proteome</keyword>
<dbReference type="AlphaFoldDB" id="A0A369QN68"/>
<feature type="region of interest" description="Disordered" evidence="1">
    <location>
        <begin position="356"/>
        <end position="381"/>
    </location>
</feature>
<feature type="compositionally biased region" description="Polar residues" evidence="1">
    <location>
        <begin position="308"/>
        <end position="321"/>
    </location>
</feature>
<name>A0A369QN68_9BACT</name>
<comment type="caution">
    <text evidence="3">The sequence shown here is derived from an EMBL/GenBank/DDBJ whole genome shotgun (WGS) entry which is preliminary data.</text>
</comment>
<accession>A0A369QN68</accession>
<proteinExistence type="predicted"/>